<dbReference type="PANTHER" id="PTHR41349">
    <property type="match status" value="1"/>
</dbReference>
<dbReference type="EMBL" id="JAKZMM010000009">
    <property type="protein sequence ID" value="MCJ2379958.1"/>
    <property type="molecule type" value="Genomic_DNA"/>
</dbReference>
<dbReference type="RefSeq" id="WP_243323732.1">
    <property type="nucleotide sequence ID" value="NZ_JAKZMM010000009.1"/>
</dbReference>
<dbReference type="Pfam" id="PF03372">
    <property type="entry name" value="Exo_endo_phos"/>
    <property type="match status" value="1"/>
</dbReference>
<sequence>MKNWIVCVLCLLFPFSIYGKGDKEFTVLQWNIWQEGTVVEGGYEAIVNEIVRLKPDFVTFSEVRNYNQTRFCDRIVRSLSQKGETYYSFYSNDSGLLSKYPITDSTTVFPLKDDHGSIYRLVSSIYGREIAVYTAHLDYLSDAYYNVRGYDGSTWKEIPIPETVQEVLAVNDASLRDDAIRNFVTAAKEDIAAGRIVVLGGDFNEPSHLDWIRETKDLYDHHGLIIPWTVPLILDNNGFIDTYREVYPDVLAYPGFTFPADNPLIPVNKLTWAPKADERDRIDYIFYYPAEGLSVKDAVIFGPEGSICKSQRIKETSKDRFITPLAVWPTDHKGLLVTFGLTANSGR</sequence>
<keyword evidence="3" id="KW-1185">Reference proteome</keyword>
<accession>A0ABT0BYT3</accession>
<evidence type="ECO:0000313" key="3">
    <source>
        <dbReference type="Proteomes" id="UP001165444"/>
    </source>
</evidence>
<dbReference type="InterPro" id="IPR005135">
    <property type="entry name" value="Endo/exonuclease/phosphatase"/>
</dbReference>
<dbReference type="Gene3D" id="3.60.10.10">
    <property type="entry name" value="Endonuclease/exonuclease/phosphatase"/>
    <property type="match status" value="1"/>
</dbReference>
<dbReference type="SUPFAM" id="SSF56219">
    <property type="entry name" value="DNase I-like"/>
    <property type="match status" value="1"/>
</dbReference>
<protein>
    <submittedName>
        <fullName evidence="2">Endonuclease/exonuclease/phosphatase family protein</fullName>
    </submittedName>
</protein>
<feature type="domain" description="Endonuclease/exonuclease/phosphatase" evidence="1">
    <location>
        <begin position="28"/>
        <end position="332"/>
    </location>
</feature>
<proteinExistence type="predicted"/>
<dbReference type="GO" id="GO:0004519">
    <property type="term" value="F:endonuclease activity"/>
    <property type="evidence" value="ECO:0007669"/>
    <property type="project" value="UniProtKB-KW"/>
</dbReference>
<organism evidence="2 3">
    <name type="scientific">Parabacteroides faecalis</name>
    <dbReference type="NCBI Taxonomy" id="2924040"/>
    <lineage>
        <taxon>Bacteria</taxon>
        <taxon>Pseudomonadati</taxon>
        <taxon>Bacteroidota</taxon>
        <taxon>Bacteroidia</taxon>
        <taxon>Bacteroidales</taxon>
        <taxon>Tannerellaceae</taxon>
        <taxon>Parabacteroides</taxon>
    </lineage>
</organism>
<evidence type="ECO:0000259" key="1">
    <source>
        <dbReference type="Pfam" id="PF03372"/>
    </source>
</evidence>
<keyword evidence="2" id="KW-0378">Hydrolase</keyword>
<keyword evidence="2" id="KW-0255">Endonuclease</keyword>
<name>A0ABT0BYT3_9BACT</name>
<dbReference type="PANTHER" id="PTHR41349:SF1">
    <property type="entry name" value="PROTEIN CBG08683"/>
    <property type="match status" value="1"/>
</dbReference>
<comment type="caution">
    <text evidence="2">The sequence shown here is derived from an EMBL/GenBank/DDBJ whole genome shotgun (WGS) entry which is preliminary data.</text>
</comment>
<gene>
    <name evidence="2" type="ORF">MUN53_04930</name>
</gene>
<evidence type="ECO:0000313" key="2">
    <source>
        <dbReference type="EMBL" id="MCJ2379958.1"/>
    </source>
</evidence>
<keyword evidence="2" id="KW-0540">Nuclease</keyword>
<dbReference type="InterPro" id="IPR036691">
    <property type="entry name" value="Endo/exonu/phosph_ase_sf"/>
</dbReference>
<dbReference type="Proteomes" id="UP001165444">
    <property type="component" value="Unassembled WGS sequence"/>
</dbReference>
<reference evidence="2 3" key="1">
    <citation type="submission" date="2022-03" db="EMBL/GenBank/DDBJ databases">
        <title>Parabacteroides sp. nov. isolated from swine feces.</title>
        <authorList>
            <person name="Bak J.E."/>
        </authorList>
    </citation>
    <scope>NUCLEOTIDE SEQUENCE [LARGE SCALE GENOMIC DNA]</scope>
    <source>
        <strain evidence="2 3">AGMB00274</strain>
    </source>
</reference>